<protein>
    <submittedName>
        <fullName evidence="2">Addiction module antidote protein, HigA family</fullName>
    </submittedName>
</protein>
<dbReference type="AlphaFoldDB" id="A0A4Z0M5N1"/>
<name>A0A4Z0M5N1_9GAMM</name>
<evidence type="ECO:0000313" key="2">
    <source>
        <dbReference type="EMBL" id="TGD74605.1"/>
    </source>
</evidence>
<dbReference type="InterPro" id="IPR010982">
    <property type="entry name" value="Lambda_DNA-bd_dom_sf"/>
</dbReference>
<reference evidence="2 3" key="1">
    <citation type="submission" date="2019-04" db="EMBL/GenBank/DDBJ databases">
        <title>Taxonomy of novel Haliea sp. from mangrove soil of West Coast of India.</title>
        <authorList>
            <person name="Verma A."/>
            <person name="Kumar P."/>
            <person name="Krishnamurthi S."/>
        </authorList>
    </citation>
    <scope>NUCLEOTIDE SEQUENCE [LARGE SCALE GENOMIC DNA]</scope>
    <source>
        <strain evidence="2 3">SAOS-164</strain>
    </source>
</reference>
<dbReference type="EMBL" id="SRLE01000005">
    <property type="protein sequence ID" value="TGD74605.1"/>
    <property type="molecule type" value="Genomic_DNA"/>
</dbReference>
<accession>A0A4Z0M5N1</accession>
<dbReference type="GO" id="GO:0003677">
    <property type="term" value="F:DNA binding"/>
    <property type="evidence" value="ECO:0007669"/>
    <property type="project" value="UniProtKB-KW"/>
</dbReference>
<dbReference type="NCBIfam" id="TIGR02607">
    <property type="entry name" value="antidote_HigA"/>
    <property type="match status" value="1"/>
</dbReference>
<evidence type="ECO:0000313" key="3">
    <source>
        <dbReference type="Proteomes" id="UP000298050"/>
    </source>
</evidence>
<proteinExistence type="predicted"/>
<sequence length="120" mass="12972">MSKPAAVAHPGGLLESLVLAPSGLSQSQLARHLGFNQPQPVNELVKGKRNITPKMALLLERLTASAYPAEFWLLAQLRWDLGQARDSVSPSRINLVQALELPEADTLPLEDLAAQLRGMG</sequence>
<dbReference type="SUPFAM" id="SSF47413">
    <property type="entry name" value="lambda repressor-like DNA-binding domains"/>
    <property type="match status" value="1"/>
</dbReference>
<gene>
    <name evidence="2" type="primary">higA</name>
    <name evidence="2" type="ORF">E4634_05220</name>
</gene>
<dbReference type="RefSeq" id="WP_135441563.1">
    <property type="nucleotide sequence ID" value="NZ_SRLE01000005.1"/>
</dbReference>
<dbReference type="PANTHER" id="PTHR36924:SF1">
    <property type="entry name" value="ANTITOXIN HIGA-1"/>
    <property type="match status" value="1"/>
</dbReference>
<dbReference type="Proteomes" id="UP000298050">
    <property type="component" value="Unassembled WGS sequence"/>
</dbReference>
<keyword evidence="1" id="KW-0238">DNA-binding</keyword>
<dbReference type="InterPro" id="IPR001387">
    <property type="entry name" value="Cro/C1-type_HTH"/>
</dbReference>
<evidence type="ECO:0000256" key="1">
    <source>
        <dbReference type="ARBA" id="ARBA00023125"/>
    </source>
</evidence>
<dbReference type="CDD" id="cd00093">
    <property type="entry name" value="HTH_XRE"/>
    <property type="match status" value="1"/>
</dbReference>
<dbReference type="PANTHER" id="PTHR36924">
    <property type="entry name" value="ANTITOXIN HIGA-1"/>
    <property type="match status" value="1"/>
</dbReference>
<dbReference type="Gene3D" id="1.10.260.40">
    <property type="entry name" value="lambda repressor-like DNA-binding domains"/>
    <property type="match status" value="1"/>
</dbReference>
<keyword evidence="3" id="KW-1185">Reference proteome</keyword>
<organism evidence="2 3">
    <name type="scientific">Mangrovimicrobium sediminis</name>
    <dbReference type="NCBI Taxonomy" id="2562682"/>
    <lineage>
        <taxon>Bacteria</taxon>
        <taxon>Pseudomonadati</taxon>
        <taxon>Pseudomonadota</taxon>
        <taxon>Gammaproteobacteria</taxon>
        <taxon>Cellvibrionales</taxon>
        <taxon>Halieaceae</taxon>
        <taxon>Mangrovimicrobium</taxon>
    </lineage>
</organism>
<dbReference type="InterPro" id="IPR013430">
    <property type="entry name" value="Toxin_antidote_HigA"/>
</dbReference>
<dbReference type="OrthoDB" id="9793869at2"/>
<comment type="caution">
    <text evidence="2">The sequence shown here is derived from an EMBL/GenBank/DDBJ whole genome shotgun (WGS) entry which is preliminary data.</text>
</comment>